<dbReference type="PATRIC" id="fig|1705562.3.peg.3204"/>
<sequence length="250" mass="27793">MDSSSGRRLQTTETSLAIIDAVNELGEARMSELADRLDLSTSTIHVHLKTLLDQEYLVKRGEQYRLGMKLFHLGEGARTRNEWYEVARRKTHELADSCGEEVTFAVEEYGRAITLFNVVANVPSKGFQVGRYYYLHNSAVGKAILAALPETRVNEILDRWGLPAETEYTITDRDALLEDIERTSERGYSVNDQEAVEGLRSVGVPVTAPHGGVLGALDISGPLYRLPPNDELASMLQDVVEELESELGVQ</sequence>
<dbReference type="InterPro" id="IPR011991">
    <property type="entry name" value="ArsR-like_HTH"/>
</dbReference>
<evidence type="ECO:0000259" key="5">
    <source>
        <dbReference type="PROSITE" id="PS51078"/>
    </source>
</evidence>
<accession>A0A0M9AHV3</accession>
<dbReference type="GO" id="GO:0045892">
    <property type="term" value="P:negative regulation of DNA-templated transcription"/>
    <property type="evidence" value="ECO:0007669"/>
    <property type="project" value="TreeGrafter"/>
</dbReference>
<feature type="domain" description="HTH iclR-type" evidence="4">
    <location>
        <begin position="9"/>
        <end position="68"/>
    </location>
</feature>
<protein>
    <submittedName>
        <fullName evidence="7">Helix-turn-helix domain-containing protein</fullName>
    </submittedName>
    <submittedName>
        <fullName evidence="6">Transcriptional regulator</fullName>
    </submittedName>
</protein>
<dbReference type="STRING" id="1705562.AMS69_13105"/>
<dbReference type="InterPro" id="IPR005471">
    <property type="entry name" value="Tscrpt_reg_IclR_N"/>
</dbReference>
<evidence type="ECO:0000313" key="8">
    <source>
        <dbReference type="Proteomes" id="UP000037729"/>
    </source>
</evidence>
<gene>
    <name evidence="6" type="ORF">AMS69_13105</name>
    <name evidence="7" type="ORF">GOC83_13325</name>
</gene>
<evidence type="ECO:0000259" key="4">
    <source>
        <dbReference type="PROSITE" id="PS51077"/>
    </source>
</evidence>
<dbReference type="Gene3D" id="1.10.10.10">
    <property type="entry name" value="Winged helix-like DNA-binding domain superfamily/Winged helix DNA-binding domain"/>
    <property type="match status" value="1"/>
</dbReference>
<dbReference type="SUPFAM" id="SSF55781">
    <property type="entry name" value="GAF domain-like"/>
    <property type="match status" value="1"/>
</dbReference>
<dbReference type="InterPro" id="IPR036388">
    <property type="entry name" value="WH-like_DNA-bd_sf"/>
</dbReference>
<keyword evidence="2" id="KW-0238">DNA-binding</keyword>
<evidence type="ECO:0000256" key="1">
    <source>
        <dbReference type="ARBA" id="ARBA00023015"/>
    </source>
</evidence>
<dbReference type="Pfam" id="PF01614">
    <property type="entry name" value="IclR_C"/>
    <property type="match status" value="1"/>
</dbReference>
<dbReference type="GO" id="GO:0003677">
    <property type="term" value="F:DNA binding"/>
    <property type="evidence" value="ECO:0007669"/>
    <property type="project" value="UniProtKB-KW"/>
</dbReference>
<dbReference type="OrthoDB" id="14763at2157"/>
<dbReference type="PROSITE" id="PS51078">
    <property type="entry name" value="ICLR_ED"/>
    <property type="match status" value="1"/>
</dbReference>
<dbReference type="PROSITE" id="PS51077">
    <property type="entry name" value="HTH_ICLR"/>
    <property type="match status" value="1"/>
</dbReference>
<reference evidence="6 8" key="1">
    <citation type="submission" date="2015-08" db="EMBL/GenBank/DDBJ databases">
        <title>Genomes of Isolates from Cabo Rojo, PR.</title>
        <authorList>
            <person name="Sanchez-Nieves R.L."/>
            <person name="Montalvo-Rodriguez R."/>
        </authorList>
    </citation>
    <scope>NUCLEOTIDE SEQUENCE [LARGE SCALE GENOMIC DNA]</scope>
    <source>
        <strain evidence="6 8">SL3</strain>
    </source>
</reference>
<keyword evidence="1" id="KW-0805">Transcription regulation</keyword>
<dbReference type="Proteomes" id="UP000610611">
    <property type="component" value="Unassembled WGS sequence"/>
</dbReference>
<dbReference type="InterPro" id="IPR050707">
    <property type="entry name" value="HTH_MetabolicPath_Reg"/>
</dbReference>
<comment type="caution">
    <text evidence="6">The sequence shown here is derived from an EMBL/GenBank/DDBJ whole genome shotgun (WGS) entry which is preliminary data.</text>
</comment>
<evidence type="ECO:0000313" key="6">
    <source>
        <dbReference type="EMBL" id="KOX92309.1"/>
    </source>
</evidence>
<evidence type="ECO:0000313" key="7">
    <source>
        <dbReference type="EMBL" id="NLV07112.1"/>
    </source>
</evidence>
<reference evidence="7" key="2">
    <citation type="submission" date="2019-12" db="EMBL/GenBank/DDBJ databases">
        <title>The whole-genome sequencing of Haloarcula japonica strain pws8.</title>
        <authorList>
            <person name="Verma D.K."/>
            <person name="Gopal K."/>
            <person name="Prasad E.S."/>
        </authorList>
    </citation>
    <scope>NUCLEOTIDE SEQUENCE</scope>
    <source>
        <strain evidence="7">Pws8</strain>
    </source>
</reference>
<dbReference type="Gene3D" id="3.30.450.40">
    <property type="match status" value="1"/>
</dbReference>
<keyword evidence="8" id="KW-1185">Reference proteome</keyword>
<evidence type="ECO:0000256" key="2">
    <source>
        <dbReference type="ARBA" id="ARBA00023125"/>
    </source>
</evidence>
<dbReference type="Pfam" id="PF09339">
    <property type="entry name" value="HTH_IclR"/>
    <property type="match status" value="1"/>
</dbReference>
<dbReference type="PANTHER" id="PTHR30136:SF35">
    <property type="entry name" value="HTH-TYPE TRANSCRIPTIONAL REGULATOR RV1719"/>
    <property type="match status" value="1"/>
</dbReference>
<dbReference type="RefSeq" id="WP_053968517.1">
    <property type="nucleotide sequence ID" value="NZ_LIUF01000004.1"/>
</dbReference>
<organism evidence="6 8">
    <name type="scientific">Haloarcula rubripromontorii</name>
    <dbReference type="NCBI Taxonomy" id="1705562"/>
    <lineage>
        <taxon>Archaea</taxon>
        <taxon>Methanobacteriati</taxon>
        <taxon>Methanobacteriota</taxon>
        <taxon>Stenosarchaea group</taxon>
        <taxon>Halobacteria</taxon>
        <taxon>Halobacteriales</taxon>
        <taxon>Haloarculaceae</taxon>
        <taxon>Haloarcula</taxon>
    </lineage>
</organism>
<evidence type="ECO:0000256" key="3">
    <source>
        <dbReference type="ARBA" id="ARBA00023163"/>
    </source>
</evidence>
<feature type="domain" description="IclR-ED" evidence="5">
    <location>
        <begin position="69"/>
        <end position="249"/>
    </location>
</feature>
<dbReference type="GO" id="GO:0003700">
    <property type="term" value="F:DNA-binding transcription factor activity"/>
    <property type="evidence" value="ECO:0007669"/>
    <property type="project" value="TreeGrafter"/>
</dbReference>
<dbReference type="EMBL" id="WOWB01000001">
    <property type="protein sequence ID" value="NLV07112.1"/>
    <property type="molecule type" value="Genomic_DNA"/>
</dbReference>
<dbReference type="AlphaFoldDB" id="A0A0M9AHV3"/>
<dbReference type="CDD" id="cd00090">
    <property type="entry name" value="HTH_ARSR"/>
    <property type="match status" value="1"/>
</dbReference>
<dbReference type="SMART" id="SM00346">
    <property type="entry name" value="HTH_ICLR"/>
    <property type="match status" value="1"/>
</dbReference>
<name>A0A0M9AHV3_9EURY</name>
<dbReference type="Proteomes" id="UP000037729">
    <property type="component" value="Unassembled WGS sequence"/>
</dbReference>
<proteinExistence type="predicted"/>
<keyword evidence="3" id="KW-0804">Transcription</keyword>
<dbReference type="SUPFAM" id="SSF46785">
    <property type="entry name" value="Winged helix' DNA-binding domain"/>
    <property type="match status" value="1"/>
</dbReference>
<dbReference type="InterPro" id="IPR036390">
    <property type="entry name" value="WH_DNA-bd_sf"/>
</dbReference>
<dbReference type="EMBL" id="LIUF01000004">
    <property type="protein sequence ID" value="KOX92309.1"/>
    <property type="molecule type" value="Genomic_DNA"/>
</dbReference>
<dbReference type="PANTHER" id="PTHR30136">
    <property type="entry name" value="HELIX-TURN-HELIX TRANSCRIPTIONAL REGULATOR, ICLR FAMILY"/>
    <property type="match status" value="1"/>
</dbReference>
<dbReference type="InterPro" id="IPR029016">
    <property type="entry name" value="GAF-like_dom_sf"/>
</dbReference>
<dbReference type="InterPro" id="IPR014757">
    <property type="entry name" value="Tscrpt_reg_IclR_C"/>
</dbReference>